<dbReference type="RefSeq" id="WP_192778719.1">
    <property type="nucleotide sequence ID" value="NZ_BAAASY010000008.1"/>
</dbReference>
<feature type="transmembrane region" description="Helical" evidence="1">
    <location>
        <begin position="6"/>
        <end position="24"/>
    </location>
</feature>
<sequence>MEAVLAGLFAIGGTLLGSLVTYLFQQRTAQRAEQFTISARLREERMAVYSGFAGTVLEFRSAQYNRALLRFEGRESAAYDEAKATSYRLRAASWHSLYRVRLLADDPEITRLAENAMTLVADMHDSTERAALTQRGDAVREAVEEFITAASAEVTRAKPLPR</sequence>
<reference evidence="2 3" key="1">
    <citation type="submission" date="2020-10" db="EMBL/GenBank/DDBJ databases">
        <title>Sequencing the genomes of 1000 actinobacteria strains.</title>
        <authorList>
            <person name="Klenk H.-P."/>
        </authorList>
    </citation>
    <scope>NUCLEOTIDE SEQUENCE [LARGE SCALE GENOMIC DNA]</scope>
    <source>
        <strain evidence="2 3">DSM 43748</strain>
    </source>
</reference>
<evidence type="ECO:0000313" key="2">
    <source>
        <dbReference type="EMBL" id="MBE1564315.1"/>
    </source>
</evidence>
<gene>
    <name evidence="2" type="ORF">H4W81_007094</name>
</gene>
<dbReference type="EMBL" id="JADBEF010000001">
    <property type="protein sequence ID" value="MBE1564315.1"/>
    <property type="molecule type" value="Genomic_DNA"/>
</dbReference>
<dbReference type="Proteomes" id="UP000661607">
    <property type="component" value="Unassembled WGS sequence"/>
</dbReference>
<protein>
    <submittedName>
        <fullName evidence="2">ABC-type proline/glycine betaine transport system substrate-binding protein</fullName>
    </submittedName>
</protein>
<evidence type="ECO:0000256" key="1">
    <source>
        <dbReference type="SAM" id="Phobius"/>
    </source>
</evidence>
<name>A0ABR9KRC8_9ACTN</name>
<comment type="caution">
    <text evidence="2">The sequence shown here is derived from an EMBL/GenBank/DDBJ whole genome shotgun (WGS) entry which is preliminary data.</text>
</comment>
<proteinExistence type="predicted"/>
<keyword evidence="1" id="KW-1133">Transmembrane helix</keyword>
<organism evidence="2 3">
    <name type="scientific">Nonomuraea africana</name>
    <dbReference type="NCBI Taxonomy" id="46171"/>
    <lineage>
        <taxon>Bacteria</taxon>
        <taxon>Bacillati</taxon>
        <taxon>Actinomycetota</taxon>
        <taxon>Actinomycetes</taxon>
        <taxon>Streptosporangiales</taxon>
        <taxon>Streptosporangiaceae</taxon>
        <taxon>Nonomuraea</taxon>
    </lineage>
</organism>
<evidence type="ECO:0000313" key="3">
    <source>
        <dbReference type="Proteomes" id="UP000661607"/>
    </source>
</evidence>
<accession>A0ABR9KRC8</accession>
<keyword evidence="3" id="KW-1185">Reference proteome</keyword>
<keyword evidence="1" id="KW-0812">Transmembrane</keyword>
<keyword evidence="1" id="KW-0472">Membrane</keyword>